<organism evidence="2 3">
    <name type="scientific">Pararhodospirillum oryzae</name>
    <dbReference type="NCBI Taxonomy" id="478448"/>
    <lineage>
        <taxon>Bacteria</taxon>
        <taxon>Pseudomonadati</taxon>
        <taxon>Pseudomonadota</taxon>
        <taxon>Alphaproteobacteria</taxon>
        <taxon>Rhodospirillales</taxon>
        <taxon>Rhodospirillaceae</taxon>
        <taxon>Pararhodospirillum</taxon>
    </lineage>
</organism>
<feature type="region of interest" description="Disordered" evidence="1">
    <location>
        <begin position="167"/>
        <end position="187"/>
    </location>
</feature>
<evidence type="ECO:0000313" key="3">
    <source>
        <dbReference type="Proteomes" id="UP000321567"/>
    </source>
</evidence>
<comment type="caution">
    <text evidence="2">The sequence shown here is derived from an EMBL/GenBank/DDBJ whole genome shotgun (WGS) entry which is preliminary data.</text>
</comment>
<proteinExistence type="predicted"/>
<protein>
    <submittedName>
        <fullName evidence="2">Uncharacterized protein</fullName>
    </submittedName>
</protein>
<dbReference type="EMBL" id="BJZO01000084">
    <property type="protein sequence ID" value="GEO82510.1"/>
    <property type="molecule type" value="Genomic_DNA"/>
</dbReference>
<dbReference type="Proteomes" id="UP000321567">
    <property type="component" value="Unassembled WGS sequence"/>
</dbReference>
<sequence>MTESLKKNRGRPKGSGKDDSQALSKVADLLAAEDKMKPTTAMKRAGVKNPSDLRRLQVKWRDEGAVHLQAAKQRLEQKRNAARGGHSAGGFHGYDPTTGLPYGLLSAPPHNLIEHLRISPLARLNTPIGRIALGPERQALEEHTRRMDEMLPPFDSIQEIIKQTLDKKNSPRKKRGETGYNFPPVGRSSLGPEWQALEEHTRRIDEMLRPFDSIQEIIKRTLDRTISLRKTK</sequence>
<feature type="region of interest" description="Disordered" evidence="1">
    <location>
        <begin position="1"/>
        <end position="24"/>
    </location>
</feature>
<evidence type="ECO:0000313" key="2">
    <source>
        <dbReference type="EMBL" id="GEO82510.1"/>
    </source>
</evidence>
<gene>
    <name evidence="2" type="ORF">ROR02_26410</name>
</gene>
<dbReference type="AlphaFoldDB" id="A0A512HAU7"/>
<evidence type="ECO:0000256" key="1">
    <source>
        <dbReference type="SAM" id="MobiDB-lite"/>
    </source>
</evidence>
<accession>A0A512HAU7</accession>
<feature type="region of interest" description="Disordered" evidence="1">
    <location>
        <begin position="31"/>
        <end position="50"/>
    </location>
</feature>
<reference evidence="2 3" key="1">
    <citation type="submission" date="2019-07" db="EMBL/GenBank/DDBJ databases">
        <title>Whole genome shotgun sequence of Rhodospirillum oryzae NBRC 107573.</title>
        <authorList>
            <person name="Hosoyama A."/>
            <person name="Uohara A."/>
            <person name="Ohji S."/>
            <person name="Ichikawa N."/>
        </authorList>
    </citation>
    <scope>NUCLEOTIDE SEQUENCE [LARGE SCALE GENOMIC DNA]</scope>
    <source>
        <strain evidence="2 3">NBRC 107573</strain>
    </source>
</reference>
<keyword evidence="3" id="KW-1185">Reference proteome</keyword>
<dbReference type="RefSeq" id="WP_147164538.1">
    <property type="nucleotide sequence ID" value="NZ_BJZO01000084.1"/>
</dbReference>
<dbReference type="OrthoDB" id="7555078at2"/>
<name>A0A512HAU7_9PROT</name>